<dbReference type="RefSeq" id="WP_209991477.1">
    <property type="nucleotide sequence ID" value="NZ_JBHUKY010000014.1"/>
</dbReference>
<dbReference type="PANTHER" id="PTHR32305">
    <property type="match status" value="1"/>
</dbReference>
<sequence>MKKACIRISLASFILMMFFLPAASAETLQDQLNNLVGPKQKYNTMLSPAYLRTNETVDEISPQSGSLTITQTDYVLPGKNGLDLEFKRIYKNETANVQEMEVNYVDGAWVDRAFSYAKTSSFYEDRYNLGMGMRFSFPNIEVKVNSDGSSHKFLHTDSGDVYRLKPANLDGAYVFLPEGQTVKDVVVREAVTYQNGQADGTSKYKMTGKDGKNTYFAEDGRILGIVDRYGNTINFQYESLNYYMDGHSINKKLISKITDSVGRDTTIEYKEDLNYTVGPISIDSPVGANNYYNASQSPNNTDSGDLKGKFQVIVHLPGDKSIVYDKSAALVNDSKHVIRTRLQRVYDTDTKPKFMFWYEQPDLGFTYFNKDKYSAYSRYENLVLVDEVKSNKAKSYVYNTYTKRLNEGSMQYRKIFESSDLIKKGFDPAKPNFLDKFITETYNKKTYTYTNEADGYGTADYKQDDKTYLKDTYRYYTTITDVNGSTVKYTYNGNQEMILTEKQGKNHKETVTSEHDELKLVKKQETLIYQVAGGQATGEPVHSIENYRYDEYGNMTSHTGPIAERDSKGYPVNNEHTEIFTYDINKYHILTQKTWKLDQNKAAQTNYELDSKGNVIKESKATNDPANPWLITEYAYDSYGNLIRKTAHDRSQDFTTHYEYSIDANGANTKGAYLTKQYQQADGKTYAKTYAYDMQTGNIVSEIDANGNKTSYQYDAVGRVLKNIRPDNKAMQYEYLESPYANFKIQYTDAGNYKYLNEYDIQGNLLNYSINSQGEWKRLSSLQYDAFGNLTKEMNSNGHSTRYAYDSNQQIVEKSFYDNDKTLKAAVKIDYQINSSPQYPMRMTITNEEGYGKRYYYDLESQLVKQEVTPDRQTYYASTFTYDYVGNIITDTDEGKHTTRYTYDALGRKISATDALGNTTEYGYNAMEQPVSEKAPGGKITEWIYDGLGRNTIQKIYQAGASDYFYTNSQYDAVNNRVKLTQGLYSAGVNKDSSITSFSYDSLNQVTDQNVSLDAATHSHTSNEYDANGNKIKIVEYADSTGAKEIVQNYQYDFAGNITSETGSSKEKGDDGSLVERGAYQTLNEFDLEGNLLKTRQFNGTGYDTEENTYNYRNLKVSSSKPFNDKGPRISRYQYDKSGNLITETSVIDGTERTTSYTYDGLGFAIGTTDPLGNLSRYQYDTMGNLLKTVDSRYSALAMEQAPGIENEYDAENRLIKTIAFDGTNREVIAYKEYDGRDNLIKDVDGEGYNATHPEQSIGLLYQYNVIDKPVEIISAQAAYDNKQQGIRKINKQLIYDGSGNVLSETDGLGRTTSYFYDLGGRLKQTIYADGSRTTVDYDLTGKWVTISTDKSGQQTKSYNTIFGSPYLIEYPDGTYESFRYSAQGELLESIDQNGKSVYYGYDLAGNQISKKEYIRADEANTFYRSTIIKYDEAAKLLSTETFQLTVSKKNGAVTQSSMGDLTQQIYDKGGRVIQVTGPFGRESKQDYDRAGNIVATYQKISDNNYDITRNSYDSRSRLTKSAVLVKTADISAGFLPGAVFDNDYVDRLEAATTYTYSKNDQVLSQSDAKGNTTLFEYNYNKQLMKKTDAIKGSTLYQYDAAGNVLTETNSIGMQTRYEYDSLDRVLRKSLPAADGGLAVTRYIYDLSGNLIREISPNQYKKEMDSTNQVMSMKGMSYTYDKMNRRLSTVSPEGTIVEYLQYDAKGQMSKKVDGLKYSGNISSSKGTTYAYDGLGRLTKETNVLGDSKLYEYDVLNHLLARTDERGNTTSYEVNPDGTPGKIIYADGGVFKYSFDKLGRKTTETNPLGAVTTISYTSFGKEKAVKDPYGSTVENKYDLNGNLVSVKDQAGSITIFNYDAANRLIEKKSPLALDESKNVIYAVESFQYDPAGNMTKKILAGSKEDSGSRETTYIYYDNNLLKAISDNSGASSSIEYDKNGNLIKSEKLRDADLTDVEQYEYDSQNRMVKRIGWLDKSTLEGYATLPNLADLLISSYPNKIMQITTYSYDVLGNKIQETDPRANGFLSSDSANRKAYTVNYTYDAMNRVAKVIRALGSTESVRQYSYDTAGNKISDKDERGYVTKYAYDPVNRITVVTDPEGNKFTTAYDLAGNKISDTNAKGFTMSYTYDNLNRLSLTIDPYGTVVSKKIYDANGNIVKSIDAKGYAAGETDESRYGTIYHYDLGNRVTAAVDPVLASKNSTSKFTTAYQYNIHGNLIQKTDALGSSIRYEYDNAGRLTKVTDALGVEVSYSYDRMGNKQSMKDGRGKVTQYRYGSYGVLLSVTDAGNATISYTYDLALNKQRMIDHQGNNTLYLYSNQNLLTEMRVVETGDKINYSYDEAGNRTGMNDESGAYGYTYNSQNQLLQISNDSKVQIKYTYDVIGNVESVTDTLGFTTTYHYDKSSRMARVDYDGKETSYSYDKNGNRTMVQYEDGLKEVYTYDLNNRLLTLTNKRNNGSEISSYRYTYDDAGRQITKTDSFGSTAYSYDDAGRIKQVEAPGKTTVYAYDGAGNRQSMLETYTSLQPSSYIFPDTKQALQYKLKKSEYLYSSSNQLMKLEERMSDTTGKELLLKTVDYLFDKNGNELSQRTAYTQPHTTAMHQSTGGDTYEAQAKEINSLIEKVTQAYDGFNRLTKAVKVKAGDRTTVNYVYNGDGLRVKKTVSSAKAGNITKETNYVYDRQHVILEMDGSSKLNVRYIRGINYIARMNQAKAYSYYLFNGHGDVVQTVTSAGEVQNQYDYDVFGNPTLSIESYSESIRYAGEYYDGETGLYYLRARYYDPYNGRFLSEDSYWGEDNNPLSLNLYTYANNDPIQYIDPTGHKATASSIQSQINRNDAAADRLEHLYLAKQKASTPPPKQEPAAPAKPGQNSTKSASSKPANNNKATPPATVTKPPATSNSGSTNSSRPSAAGSAAAAAISKLQQQNTVLAADLKKVKKEEQVLQAAKTSVKKDPVPVKSSAKNSASGSVFNSIKNGTKNLVVNTYNLMIGDDAKLAFGKDKSFLQRSAGSANLLFNVATFGEAAVIKSGVKSTIRLADKITEKITAKFFTSAAIKDAAEIAGTKAIQKAVQQTSTAVGNQTVQEMLSSGPNGLYSKLRKQGIPTTLTDDEVKAANSVNLRMQAEGTRETGTVWDNIKRTQPNNPGTSIPKSFEVTVNEEKYWVNPNATKHMVEYSTRTLSHGQKLNEQQLLSSFQSAVKEATEKGYKFNEPKVVSNWELIFSPSREAGQLPVIKHALYIP</sequence>
<gene>
    <name evidence="5" type="ORF">ACFSX3_05895</name>
</gene>
<feature type="domain" description="Teneurin-like YD-shell" evidence="4">
    <location>
        <begin position="2356"/>
        <end position="2512"/>
    </location>
</feature>
<feature type="region of interest" description="Disordered" evidence="2">
    <location>
        <begin position="2847"/>
        <end position="2909"/>
    </location>
</feature>
<feature type="signal peptide" evidence="3">
    <location>
        <begin position="1"/>
        <end position="25"/>
    </location>
</feature>
<evidence type="ECO:0000256" key="1">
    <source>
        <dbReference type="ARBA" id="ARBA00022737"/>
    </source>
</evidence>
<dbReference type="Pfam" id="PF25023">
    <property type="entry name" value="TEN_YD-shell"/>
    <property type="match status" value="4"/>
</dbReference>
<feature type="domain" description="Teneurin-like YD-shell" evidence="4">
    <location>
        <begin position="2539"/>
        <end position="2810"/>
    </location>
</feature>
<reference evidence="6" key="1">
    <citation type="journal article" date="2019" name="Int. J. Syst. Evol. Microbiol.">
        <title>The Global Catalogue of Microorganisms (GCM) 10K type strain sequencing project: providing services to taxonomists for standard genome sequencing and annotation.</title>
        <authorList>
            <consortium name="The Broad Institute Genomics Platform"/>
            <consortium name="The Broad Institute Genome Sequencing Center for Infectious Disease"/>
            <person name="Wu L."/>
            <person name="Ma J."/>
        </authorList>
    </citation>
    <scope>NUCLEOTIDE SEQUENCE [LARGE SCALE GENOMIC DNA]</scope>
    <source>
        <strain evidence="6">CCM 8725</strain>
    </source>
</reference>
<evidence type="ECO:0000256" key="3">
    <source>
        <dbReference type="SAM" id="SignalP"/>
    </source>
</evidence>
<feature type="compositionally biased region" description="Low complexity" evidence="2">
    <location>
        <begin position="2881"/>
        <end position="2909"/>
    </location>
</feature>
<organism evidence="5 6">
    <name type="scientific">Paenibacillus rhizoplanae</name>
    <dbReference type="NCBI Taxonomy" id="1917181"/>
    <lineage>
        <taxon>Bacteria</taxon>
        <taxon>Bacillati</taxon>
        <taxon>Bacillota</taxon>
        <taxon>Bacilli</taxon>
        <taxon>Bacillales</taxon>
        <taxon>Paenibacillaceae</taxon>
        <taxon>Paenibacillus</taxon>
    </lineage>
</organism>
<dbReference type="InterPro" id="IPR056823">
    <property type="entry name" value="TEN-like_YD-shell"/>
</dbReference>
<dbReference type="Proteomes" id="UP001597448">
    <property type="component" value="Unassembled WGS sequence"/>
</dbReference>
<evidence type="ECO:0000259" key="4">
    <source>
        <dbReference type="Pfam" id="PF25023"/>
    </source>
</evidence>
<dbReference type="NCBIfam" id="TIGR01643">
    <property type="entry name" value="YD_repeat_2x"/>
    <property type="match status" value="11"/>
</dbReference>
<keyword evidence="1" id="KW-0677">Repeat</keyword>
<name>A0ABW5F672_9BACL</name>
<dbReference type="EMBL" id="JBHUKY010000014">
    <property type="protein sequence ID" value="MFD2409390.1"/>
    <property type="molecule type" value="Genomic_DNA"/>
</dbReference>
<feature type="compositionally biased region" description="Polar residues" evidence="2">
    <location>
        <begin position="2865"/>
        <end position="2880"/>
    </location>
</feature>
<feature type="chain" id="PRO_5045812070" evidence="3">
    <location>
        <begin position="26"/>
        <end position="3237"/>
    </location>
</feature>
<comment type="caution">
    <text evidence="5">The sequence shown here is derived from an EMBL/GenBank/DDBJ whole genome shotgun (WGS) entry which is preliminary data.</text>
</comment>
<dbReference type="InterPro" id="IPR050708">
    <property type="entry name" value="T6SS_VgrG/RHS"/>
</dbReference>
<proteinExistence type="predicted"/>
<dbReference type="InterPro" id="IPR031325">
    <property type="entry name" value="RHS_repeat"/>
</dbReference>
<dbReference type="Gene3D" id="2.180.10.10">
    <property type="entry name" value="RHS repeat-associated core"/>
    <property type="match status" value="7"/>
</dbReference>
<dbReference type="InterPro" id="IPR022385">
    <property type="entry name" value="Rhs_assc_core"/>
</dbReference>
<feature type="domain" description="Teneurin-like YD-shell" evidence="4">
    <location>
        <begin position="1702"/>
        <end position="1865"/>
    </location>
</feature>
<keyword evidence="3" id="KW-0732">Signal</keyword>
<protein>
    <submittedName>
        <fullName evidence="5">RHS repeat protein</fullName>
    </submittedName>
</protein>
<dbReference type="PANTHER" id="PTHR32305:SF15">
    <property type="entry name" value="PROTEIN RHSA-RELATED"/>
    <property type="match status" value="1"/>
</dbReference>
<evidence type="ECO:0000256" key="2">
    <source>
        <dbReference type="SAM" id="MobiDB-lite"/>
    </source>
</evidence>
<dbReference type="InterPro" id="IPR006530">
    <property type="entry name" value="YD"/>
</dbReference>
<accession>A0ABW5F672</accession>
<dbReference type="Pfam" id="PF05593">
    <property type="entry name" value="RHS_repeat"/>
    <property type="match status" value="7"/>
</dbReference>
<feature type="domain" description="Teneurin-like YD-shell" evidence="4">
    <location>
        <begin position="2106"/>
        <end position="2342"/>
    </location>
</feature>
<keyword evidence="6" id="KW-1185">Reference proteome</keyword>
<dbReference type="NCBIfam" id="TIGR03696">
    <property type="entry name" value="Rhs_assc_core"/>
    <property type="match status" value="1"/>
</dbReference>
<evidence type="ECO:0000313" key="6">
    <source>
        <dbReference type="Proteomes" id="UP001597448"/>
    </source>
</evidence>
<evidence type="ECO:0000313" key="5">
    <source>
        <dbReference type="EMBL" id="MFD2409390.1"/>
    </source>
</evidence>